<organism evidence="2 3">
    <name type="scientific">Peredibacter starrii</name>
    <dbReference type="NCBI Taxonomy" id="28202"/>
    <lineage>
        <taxon>Bacteria</taxon>
        <taxon>Pseudomonadati</taxon>
        <taxon>Bdellovibrionota</taxon>
        <taxon>Bacteriovoracia</taxon>
        <taxon>Bacteriovoracales</taxon>
        <taxon>Bacteriovoracaceae</taxon>
        <taxon>Peredibacter</taxon>
    </lineage>
</organism>
<accession>A0AAX4HLV2</accession>
<dbReference type="AlphaFoldDB" id="A0AAX4HLV2"/>
<protein>
    <submittedName>
        <fullName evidence="2">Alpha/beta hydrolase</fullName>
    </submittedName>
</protein>
<evidence type="ECO:0000313" key="3">
    <source>
        <dbReference type="Proteomes" id="UP001324634"/>
    </source>
</evidence>
<evidence type="ECO:0000259" key="1">
    <source>
        <dbReference type="Pfam" id="PF12146"/>
    </source>
</evidence>
<evidence type="ECO:0000313" key="2">
    <source>
        <dbReference type="EMBL" id="WPU64312.1"/>
    </source>
</evidence>
<keyword evidence="3" id="KW-1185">Reference proteome</keyword>
<dbReference type="RefSeq" id="WP_321392876.1">
    <property type="nucleotide sequence ID" value="NZ_CP139487.1"/>
</dbReference>
<sequence length="300" mass="33660">MEATTSNLGFRHTGFDAGQFTREIDIESQDGLMLHGWQIEPQGGLARGNIVIVHGMKDYSERYLDFARELSQAGYQVFGMDLRGLGRSGGDRNYFPHIEDTVEDLNRALKAFKQFDNNQPWIIFGHSAGGNIVARYAIDHQIAIDGFILSGPFLKPMPALNEFIIGALKAVNLVAPHTNMVDLPDKDFSKDPKVVQDMLSDPLINHTKIPARTGVEILNNCKYIEMNRSVISLPFLVIHGESDLVNNIEGTKEFFESTKNIPGKQIRTYPGVYHDLLHEPERELVASDIISWINSVSTRH</sequence>
<dbReference type="EMBL" id="CP139487">
    <property type="protein sequence ID" value="WPU64312.1"/>
    <property type="molecule type" value="Genomic_DNA"/>
</dbReference>
<proteinExistence type="predicted"/>
<dbReference type="PANTHER" id="PTHR11614">
    <property type="entry name" value="PHOSPHOLIPASE-RELATED"/>
    <property type="match status" value="1"/>
</dbReference>
<feature type="domain" description="Serine aminopeptidase S33" evidence="1">
    <location>
        <begin position="46"/>
        <end position="281"/>
    </location>
</feature>
<dbReference type="GO" id="GO:0016787">
    <property type="term" value="F:hydrolase activity"/>
    <property type="evidence" value="ECO:0007669"/>
    <property type="project" value="UniProtKB-KW"/>
</dbReference>
<gene>
    <name evidence="2" type="ORF">SOO65_16580</name>
</gene>
<dbReference type="Proteomes" id="UP001324634">
    <property type="component" value="Chromosome"/>
</dbReference>
<name>A0AAX4HLV2_9BACT</name>
<dbReference type="KEGG" id="psti:SOO65_16580"/>
<dbReference type="Gene3D" id="3.40.50.1820">
    <property type="entry name" value="alpha/beta hydrolase"/>
    <property type="match status" value="1"/>
</dbReference>
<reference evidence="2 3" key="1">
    <citation type="submission" date="2023-11" db="EMBL/GenBank/DDBJ databases">
        <title>Peredibacter starrii A3.12.</title>
        <authorList>
            <person name="Mitchell R.J."/>
        </authorList>
    </citation>
    <scope>NUCLEOTIDE SEQUENCE [LARGE SCALE GENOMIC DNA]</scope>
    <source>
        <strain evidence="2 3">A3.12</strain>
    </source>
</reference>
<keyword evidence="2" id="KW-0378">Hydrolase</keyword>
<dbReference type="SUPFAM" id="SSF53474">
    <property type="entry name" value="alpha/beta-Hydrolases"/>
    <property type="match status" value="1"/>
</dbReference>
<dbReference type="InterPro" id="IPR051044">
    <property type="entry name" value="MAG_DAG_Lipase"/>
</dbReference>
<dbReference type="InterPro" id="IPR029058">
    <property type="entry name" value="AB_hydrolase_fold"/>
</dbReference>
<dbReference type="InterPro" id="IPR022742">
    <property type="entry name" value="Hydrolase_4"/>
</dbReference>
<dbReference type="Pfam" id="PF12146">
    <property type="entry name" value="Hydrolase_4"/>
    <property type="match status" value="1"/>
</dbReference>